<evidence type="ECO:0008006" key="3">
    <source>
        <dbReference type="Google" id="ProtNLM"/>
    </source>
</evidence>
<sequence length="333" mass="38549">MKFDKNSTQTPVEGTTPLSVSSKYLEYKVAVLMAGPIRYAPLVIKRLESVLDGLNFEIFALIWKEDLGNKRRDRDNLADIDLVLAHPKVSACITAVPLPEEFYSSTVGIETGSNSSINATMGMFYSMSALYRYIEQLPNRKTFTHALRIRTDCLIITNSFVSMLDFCSGTLTVSKNPFIPSAWLSDHLTFGTWEDFGKLWAHNAIEDIYFFYKQGGRNPEQTLAMIARRRARQIRIQPRLMRFIDYHIIYYPVKDHDPAWINLALKNFGVDSLFNDPSAFVDKEESEHLHQRLIKSRNKPDRNMSLLYRIAARLPDRVKVYMRKIYKKWSLSR</sequence>
<name>A0A6N7QRB3_9GAMM</name>
<dbReference type="EMBL" id="WJPP01000005">
    <property type="protein sequence ID" value="MRH79085.1"/>
    <property type="molecule type" value="Genomic_DNA"/>
</dbReference>
<protein>
    <recommendedName>
        <fullName evidence="3">WavE lipopolysaccharide synthesis</fullName>
    </recommendedName>
</protein>
<accession>A0A6N7QRB3</accession>
<organism evidence="1 2">
    <name type="scientific">Spiribacter salilacus</name>
    <dbReference type="NCBI Taxonomy" id="2664894"/>
    <lineage>
        <taxon>Bacteria</taxon>
        <taxon>Pseudomonadati</taxon>
        <taxon>Pseudomonadota</taxon>
        <taxon>Gammaproteobacteria</taxon>
        <taxon>Chromatiales</taxon>
        <taxon>Ectothiorhodospiraceae</taxon>
        <taxon>Spiribacter</taxon>
    </lineage>
</organism>
<reference evidence="1 2" key="1">
    <citation type="submission" date="2019-11" db="EMBL/GenBank/DDBJ databases">
        <authorList>
            <person name="Zhang X.Y."/>
        </authorList>
    </citation>
    <scope>NUCLEOTIDE SEQUENCE [LARGE SCALE GENOMIC DNA]</scope>
    <source>
        <strain evidence="1 2">C176</strain>
    </source>
</reference>
<evidence type="ECO:0000313" key="1">
    <source>
        <dbReference type="EMBL" id="MRH79085.1"/>
    </source>
</evidence>
<proteinExistence type="predicted"/>
<comment type="caution">
    <text evidence="1">The sequence shown here is derived from an EMBL/GenBank/DDBJ whole genome shotgun (WGS) entry which is preliminary data.</text>
</comment>
<dbReference type="AlphaFoldDB" id="A0A6N7QRB3"/>
<evidence type="ECO:0000313" key="2">
    <source>
        <dbReference type="Proteomes" id="UP000433788"/>
    </source>
</evidence>
<gene>
    <name evidence="1" type="ORF">GH984_10280</name>
</gene>
<dbReference type="Proteomes" id="UP000433788">
    <property type="component" value="Unassembled WGS sequence"/>
</dbReference>
<dbReference type="RefSeq" id="WP_153720127.1">
    <property type="nucleotide sequence ID" value="NZ_WJPP01000005.1"/>
</dbReference>
<keyword evidence="2" id="KW-1185">Reference proteome</keyword>